<comment type="similarity">
    <text evidence="7">Belongs to the RNA polymerase beta' chain family.</text>
</comment>
<dbReference type="InterPro" id="IPR045867">
    <property type="entry name" value="DNA-dir_RpoC_beta_prime"/>
</dbReference>
<reference evidence="10" key="1">
    <citation type="journal article" date="2023" name="Plant J.">
        <title>The genome of the king protea, Protea cynaroides.</title>
        <authorList>
            <person name="Chang J."/>
            <person name="Duong T.A."/>
            <person name="Schoeman C."/>
            <person name="Ma X."/>
            <person name="Roodt D."/>
            <person name="Barker N."/>
            <person name="Li Z."/>
            <person name="Van de Peer Y."/>
            <person name="Mizrachi E."/>
        </authorList>
    </citation>
    <scope>NUCLEOTIDE SEQUENCE</scope>
    <source>
        <tissue evidence="10">Young leaves</tissue>
    </source>
</reference>
<dbReference type="Pfam" id="PF11523">
    <property type="entry name" value="DUF3223"/>
    <property type="match status" value="1"/>
</dbReference>
<feature type="compositionally biased region" description="Polar residues" evidence="8">
    <location>
        <begin position="1606"/>
        <end position="1622"/>
    </location>
</feature>
<feature type="compositionally biased region" description="Basic and acidic residues" evidence="8">
    <location>
        <begin position="1672"/>
        <end position="1683"/>
    </location>
</feature>
<comment type="catalytic activity">
    <reaction evidence="6 7">
        <text>RNA(n) + a ribonucleoside 5'-triphosphate = RNA(n+1) + diphosphate</text>
        <dbReference type="Rhea" id="RHEA:21248"/>
        <dbReference type="Rhea" id="RHEA-COMP:14527"/>
        <dbReference type="Rhea" id="RHEA-COMP:17342"/>
        <dbReference type="ChEBI" id="CHEBI:33019"/>
        <dbReference type="ChEBI" id="CHEBI:61557"/>
        <dbReference type="ChEBI" id="CHEBI:140395"/>
        <dbReference type="EC" id="2.7.7.6"/>
    </reaction>
</comment>
<dbReference type="Gene3D" id="4.10.860.120">
    <property type="entry name" value="RNA polymerase II, clamp domain"/>
    <property type="match status" value="1"/>
</dbReference>
<dbReference type="InterPro" id="IPR000722">
    <property type="entry name" value="RNA_pol_asu"/>
</dbReference>
<dbReference type="PANTHER" id="PTHR19376:SF51">
    <property type="entry name" value="DNA-DIRECTED RNA POLYMERASE V SUBUNIT 1"/>
    <property type="match status" value="1"/>
</dbReference>
<keyword evidence="11" id="KW-1185">Reference proteome</keyword>
<evidence type="ECO:0000313" key="10">
    <source>
        <dbReference type="EMBL" id="KAJ4951041.1"/>
    </source>
</evidence>
<dbReference type="GO" id="GO:0003677">
    <property type="term" value="F:DNA binding"/>
    <property type="evidence" value="ECO:0007669"/>
    <property type="project" value="InterPro"/>
</dbReference>
<dbReference type="SUPFAM" id="SSF64484">
    <property type="entry name" value="beta and beta-prime subunits of DNA dependent RNA-polymerase"/>
    <property type="match status" value="1"/>
</dbReference>
<dbReference type="PANTHER" id="PTHR19376">
    <property type="entry name" value="DNA-DIRECTED RNA POLYMERASE"/>
    <property type="match status" value="1"/>
</dbReference>
<evidence type="ECO:0000256" key="6">
    <source>
        <dbReference type="ARBA" id="ARBA00048552"/>
    </source>
</evidence>
<evidence type="ECO:0000256" key="1">
    <source>
        <dbReference type="ARBA" id="ARBA00022478"/>
    </source>
</evidence>
<dbReference type="Gene3D" id="6.20.50.80">
    <property type="match status" value="1"/>
</dbReference>
<dbReference type="GO" id="GO:0006351">
    <property type="term" value="P:DNA-templated transcription"/>
    <property type="evidence" value="ECO:0007669"/>
    <property type="project" value="InterPro"/>
</dbReference>
<dbReference type="InterPro" id="IPR007080">
    <property type="entry name" value="RNA_pol_Rpb1_1"/>
</dbReference>
<sequence>MLVVNSFYQKKKKKMVNSCSGPIGKLVPFKTHPHYRSSLRDKNPSSLLKKGTNEGISSSDYAGFMIEEMEENLLSPLVVDGRINSIRFSLATPQEICTSSISDCPITHPSQLTNPFLGLPLESGKCESCGTAEPGKCEGHFGFIQLPVPVYHPFHVIELKRVLSLLCLNCLKMKRRKVKGIRENDTSSNAPCAYCLDSRLSIKEKKKDDVFYLELVLPKNSRVPNGFWDFLDRYGYHYGDGEQRSLLPIEALEILKRIPEETRKKLAGKGCFPQYGYILQYLPVPPNCLSVPDISDGISVMSTDLSVSMLKKVLKEVETIRSSRSGAPNFESHQIEADGLQLATATYFNVRGSSKATRDMNIKIGISKDTNYSTKEWLEKMRTLFIRKGSGFSSRSVITGDAYKGIDEIGLPLEIAQRITFEEKVSIHNMGHLQKLVDEKLCLTYKDGLSTYSLREGSKGYTSLRVGQVVHRRIMDGDIVFINRPPSTHKHSLQAFSVYVHDDHTVKINPLICGPLGADFDGDCVHLFYPQSLAAKAEVLELFSVEKQLCSSHSGNLNLQLANDSLLSLKIMFKKYFFDKSTAQQLAMFVPSGFPEPALQKARHFGPLWTALQILQTALPTCFDCSGQRHLIRQSELLKVDFNGDVLQSLFGEIISSVFFQKGSKEAVKVFNSIQPMLMENIFSVGFSVGLKDFFIPKAVTEDLQKSVEDMSPLLLHLRSTYNELVELQVENHLRSIKLPVVNFILKKSSLGSLIDAKSDSTTTKVVQQLGFLGLQLSDRGKFYSRTLVEDMTLFFQNKYSINGVQYPSEAFGLIKRCFFQGLNPYEELVHSISSREVLVRSSRGLTEPGTLFKNLMAILRDVVICYDGTVRDVCSNSVVQFEYGGEAVTNPNSFYPAGEPVGVLAATAISNPAYKAVLDSSPSSNSSWEMMKEILLCRVNFKNEPIDRRIILYLNDCGCGKGYCKENAVCIVRNQLKRVSLKDITVDFMIEYQKQQTTAGSNAGVVGHIHLDKMQLKSLNRSIHEIVQECQETIKSFRKMKKLSILFKMTSVTASESCCLQQSPDEKWSEFPCLMFFLQDTSADALESNSQILANIICPVLLETIVKGDPRVCSTNVIWISPDNTTWISNPCMTQKGEVALEVLLEKTAVKKNGDAWRIVMDSCLPVIHLIDTRRSIPYAIKQLQELLGISCVFDQAVQRLSTSVTMVAKGVLKEHLILVANSMTCTGNLIGFNRGGYKALFRSLNVQVPFTEATLFTPRKCFERAAEKCHVDSLSSIVASCSWGKHVAIGSGTNFEILWNNKEMGVNQDSGIDVYNFLQLVRSPNEIELSSACLGGEIDDLGLENGDMEFNLSPRCNSNFDRPIFDDTEVVCSLDKEQIPDKRKSNVSNWECASSLPVKSSGFRGWNSDEHLDSENADAGNSKPSAWDGWGTDKAQTQADWGSDKAQTQADWGSDKAQTQADWGTDKDGWNSLEALHSEPYNDSGKRNEAKCMSDTTKNDSQTQWGKQRDSHSWGTTGTAAEIQVSKTASSCGRGPQNAGDWITDEPQDHGRESLELPNELCSDSGKWNEAPRMSGTNKNESQTQWGKQRESHSWGTAAAEIQISKTASSHGWGSQNAGDWNTDEPQAHGRESIELPVKSHTLDGNQEQATQRDTSHGQGSWSTSSGDWNKNETHRGHQRESPGSSQAWGTTVLQEQSKPANSLGWGSDAGDWKRKKNRPSKPSGNFDDRNDWNTSGNLTARRQRLDLFTSEEQNILSDVEPIMLTIKRIMQQRYKDGEPLSAEDQTYVLENVFNYHPDKESKMGDGVDYVMVNKHSSFQDTRCFFIVSTDGRNEDFSYRKCLENFIKVKYPAIAESFISKYFKRPRSSTQVE</sequence>
<keyword evidence="3 7" id="KW-0548">Nucleotidyltransferase</keyword>
<keyword evidence="1 7" id="KW-0240">DNA-directed RNA polymerase</keyword>
<evidence type="ECO:0000256" key="4">
    <source>
        <dbReference type="ARBA" id="ARBA00022833"/>
    </source>
</evidence>
<evidence type="ECO:0000256" key="5">
    <source>
        <dbReference type="ARBA" id="ARBA00023163"/>
    </source>
</evidence>
<gene>
    <name evidence="10" type="ORF">NE237_027873</name>
</gene>
<feature type="compositionally biased region" description="Polar residues" evidence="8">
    <location>
        <begin position="1496"/>
        <end position="1508"/>
    </location>
</feature>
<proteinExistence type="inferred from homology"/>
<dbReference type="EMBL" id="JAMYWD010000012">
    <property type="protein sequence ID" value="KAJ4951041.1"/>
    <property type="molecule type" value="Genomic_DNA"/>
</dbReference>
<organism evidence="10 11">
    <name type="scientific">Protea cynaroides</name>
    <dbReference type="NCBI Taxonomy" id="273540"/>
    <lineage>
        <taxon>Eukaryota</taxon>
        <taxon>Viridiplantae</taxon>
        <taxon>Streptophyta</taxon>
        <taxon>Embryophyta</taxon>
        <taxon>Tracheophyta</taxon>
        <taxon>Spermatophyta</taxon>
        <taxon>Magnoliopsida</taxon>
        <taxon>Proteales</taxon>
        <taxon>Proteaceae</taxon>
        <taxon>Protea</taxon>
    </lineage>
</organism>
<feature type="compositionally biased region" description="Polar residues" evidence="8">
    <location>
        <begin position="1436"/>
        <end position="1464"/>
    </location>
</feature>
<dbReference type="Gene3D" id="1.10.274.100">
    <property type="entry name" value="RNA polymerase Rpb1, domain 3"/>
    <property type="match status" value="1"/>
</dbReference>
<dbReference type="Pfam" id="PF04997">
    <property type="entry name" value="RNA_pol_Rpb1_1"/>
    <property type="match status" value="1"/>
</dbReference>
<accession>A0A9Q0GQ48</accession>
<keyword evidence="2 7" id="KW-0808">Transferase</keyword>
<dbReference type="InterPro" id="IPR044893">
    <property type="entry name" value="RNA_pol_Rpb1_clamp_domain"/>
</dbReference>
<keyword evidence="5 7" id="KW-0804">Transcription</keyword>
<dbReference type="Pfam" id="PF00623">
    <property type="entry name" value="RNA_pol_Rpb1_2"/>
    <property type="match status" value="1"/>
</dbReference>
<feature type="compositionally biased region" description="Polar residues" evidence="8">
    <location>
        <begin position="1645"/>
        <end position="1671"/>
    </location>
</feature>
<dbReference type="OrthoDB" id="1926397at2759"/>
<feature type="domain" description="RNA polymerase N-terminal" evidence="9">
    <location>
        <begin position="275"/>
        <end position="573"/>
    </location>
</feature>
<comment type="function">
    <text evidence="7">DNA-dependent RNA polymerase catalyzes the transcription of DNA into RNA using the four ribonucleoside triphosphates as substrates.</text>
</comment>
<feature type="compositionally biased region" description="Polar residues" evidence="8">
    <location>
        <begin position="1577"/>
        <end position="1589"/>
    </location>
</feature>
<dbReference type="SMART" id="SM00663">
    <property type="entry name" value="RPOLA_N"/>
    <property type="match status" value="1"/>
</dbReference>
<evidence type="ECO:0000256" key="7">
    <source>
        <dbReference type="RuleBase" id="RU004279"/>
    </source>
</evidence>
<dbReference type="Gene3D" id="3.30.1490.180">
    <property type="entry name" value="RNA polymerase ii"/>
    <property type="match status" value="1"/>
</dbReference>
<dbReference type="Gene3D" id="2.40.40.20">
    <property type="match status" value="1"/>
</dbReference>
<dbReference type="Gene3D" id="3.10.450.40">
    <property type="match status" value="1"/>
</dbReference>
<feature type="region of interest" description="Disordered" evidence="8">
    <location>
        <begin position="1529"/>
        <end position="1739"/>
    </location>
</feature>
<dbReference type="InterPro" id="IPR007081">
    <property type="entry name" value="RNA_pol_Rpb1_5"/>
</dbReference>
<dbReference type="GO" id="GO:0000428">
    <property type="term" value="C:DNA-directed RNA polymerase complex"/>
    <property type="evidence" value="ECO:0007669"/>
    <property type="project" value="UniProtKB-KW"/>
</dbReference>
<dbReference type="GO" id="GO:0003899">
    <property type="term" value="F:DNA-directed RNA polymerase activity"/>
    <property type="evidence" value="ECO:0007669"/>
    <property type="project" value="UniProtKB-EC"/>
</dbReference>
<evidence type="ECO:0000256" key="8">
    <source>
        <dbReference type="SAM" id="MobiDB-lite"/>
    </source>
</evidence>
<dbReference type="InterPro" id="IPR007066">
    <property type="entry name" value="RNA_pol_Rpb1_3"/>
</dbReference>
<evidence type="ECO:0000259" key="9">
    <source>
        <dbReference type="SMART" id="SM00663"/>
    </source>
</evidence>
<dbReference type="Proteomes" id="UP001141806">
    <property type="component" value="Unassembled WGS sequence"/>
</dbReference>
<dbReference type="InterPro" id="IPR042102">
    <property type="entry name" value="RNA_pol_Rpb1_3_sf"/>
</dbReference>
<keyword evidence="4" id="KW-0862">Zinc</keyword>
<dbReference type="EC" id="2.7.7.6" evidence="7"/>
<protein>
    <recommendedName>
        <fullName evidence="7">DNA-directed RNA polymerase subunit</fullName>
        <ecNumber evidence="7">2.7.7.6</ecNumber>
    </recommendedName>
</protein>
<evidence type="ECO:0000313" key="11">
    <source>
        <dbReference type="Proteomes" id="UP001141806"/>
    </source>
</evidence>
<feature type="compositionally biased region" description="Polar residues" evidence="8">
    <location>
        <begin position="1684"/>
        <end position="1703"/>
    </location>
</feature>
<evidence type="ECO:0000256" key="3">
    <source>
        <dbReference type="ARBA" id="ARBA00022695"/>
    </source>
</evidence>
<dbReference type="Pfam" id="PF04998">
    <property type="entry name" value="RNA_pol_Rpb1_5"/>
    <property type="match status" value="1"/>
</dbReference>
<dbReference type="Pfam" id="PF04983">
    <property type="entry name" value="RNA_pol_Rpb1_3"/>
    <property type="match status" value="1"/>
</dbReference>
<feature type="region of interest" description="Disordered" evidence="8">
    <location>
        <begin position="1405"/>
        <end position="1517"/>
    </location>
</feature>
<comment type="caution">
    <text evidence="10">The sequence shown here is derived from an EMBL/GenBank/DDBJ whole genome shotgun (WGS) entry which is preliminary data.</text>
</comment>
<name>A0A9Q0GQ48_9MAGN</name>
<dbReference type="InterPro" id="IPR006592">
    <property type="entry name" value="RNA_pol_N"/>
</dbReference>
<evidence type="ECO:0000256" key="2">
    <source>
        <dbReference type="ARBA" id="ARBA00022679"/>
    </source>
</evidence>